<evidence type="ECO:0000313" key="2">
    <source>
        <dbReference type="Proteomes" id="UP001396334"/>
    </source>
</evidence>
<reference evidence="1 2" key="1">
    <citation type="journal article" date="2024" name="G3 (Bethesda)">
        <title>Genome assembly of Hibiscus sabdariffa L. provides insights into metabolisms of medicinal natural products.</title>
        <authorList>
            <person name="Kim T."/>
        </authorList>
    </citation>
    <scope>NUCLEOTIDE SEQUENCE [LARGE SCALE GENOMIC DNA]</scope>
    <source>
        <strain evidence="1">TK-2024</strain>
        <tissue evidence="1">Old leaves</tissue>
    </source>
</reference>
<dbReference type="EMBL" id="JBBPBN010000097">
    <property type="protein sequence ID" value="KAK8980117.1"/>
    <property type="molecule type" value="Genomic_DNA"/>
</dbReference>
<organism evidence="1 2">
    <name type="scientific">Hibiscus sabdariffa</name>
    <name type="common">roselle</name>
    <dbReference type="NCBI Taxonomy" id="183260"/>
    <lineage>
        <taxon>Eukaryota</taxon>
        <taxon>Viridiplantae</taxon>
        <taxon>Streptophyta</taxon>
        <taxon>Embryophyta</taxon>
        <taxon>Tracheophyta</taxon>
        <taxon>Spermatophyta</taxon>
        <taxon>Magnoliopsida</taxon>
        <taxon>eudicotyledons</taxon>
        <taxon>Gunneridae</taxon>
        <taxon>Pentapetalae</taxon>
        <taxon>rosids</taxon>
        <taxon>malvids</taxon>
        <taxon>Malvales</taxon>
        <taxon>Malvaceae</taxon>
        <taxon>Malvoideae</taxon>
        <taxon>Hibiscus</taxon>
    </lineage>
</organism>
<name>A0ABR2NVW1_9ROSI</name>
<gene>
    <name evidence="1" type="ORF">V6N11_061333</name>
</gene>
<dbReference type="Proteomes" id="UP001396334">
    <property type="component" value="Unassembled WGS sequence"/>
</dbReference>
<accession>A0ABR2NVW1</accession>
<evidence type="ECO:0000313" key="1">
    <source>
        <dbReference type="EMBL" id="KAK8980117.1"/>
    </source>
</evidence>
<keyword evidence="2" id="KW-1185">Reference proteome</keyword>
<sequence length="74" mass="8437">MPKFLRACLNFAEEDREVGLTDSGFHLLSETEKSRISNLRPRRIKMGHVQTIVRACDGTNGVIGKHWLPRLYGI</sequence>
<protein>
    <submittedName>
        <fullName evidence="1">Uncharacterized protein</fullName>
    </submittedName>
</protein>
<proteinExistence type="predicted"/>
<comment type="caution">
    <text evidence="1">The sequence shown here is derived from an EMBL/GenBank/DDBJ whole genome shotgun (WGS) entry which is preliminary data.</text>
</comment>